<name>A0A1I0WI24_9FLAO</name>
<dbReference type="EMBL" id="FOJT01000002">
    <property type="protein sequence ID" value="SFA88291.1"/>
    <property type="molecule type" value="Genomic_DNA"/>
</dbReference>
<evidence type="ECO:0000256" key="2">
    <source>
        <dbReference type="ARBA" id="ARBA00022692"/>
    </source>
</evidence>
<accession>A0A1I0WI24</accession>
<evidence type="ECO:0000313" key="8">
    <source>
        <dbReference type="Proteomes" id="UP000199604"/>
    </source>
</evidence>
<proteinExistence type="predicted"/>
<evidence type="ECO:0000256" key="3">
    <source>
        <dbReference type="ARBA" id="ARBA00022989"/>
    </source>
</evidence>
<gene>
    <name evidence="7" type="ORF">SAMN05660845_0793</name>
</gene>
<feature type="signal peptide" evidence="5">
    <location>
        <begin position="1"/>
        <end position="20"/>
    </location>
</feature>
<organism evidence="7 8">
    <name type="scientific">Flavobacterium swingsii</name>
    <dbReference type="NCBI Taxonomy" id="498292"/>
    <lineage>
        <taxon>Bacteria</taxon>
        <taxon>Pseudomonadati</taxon>
        <taxon>Bacteroidota</taxon>
        <taxon>Flavobacteriia</taxon>
        <taxon>Flavobacteriales</taxon>
        <taxon>Flavobacteriaceae</taxon>
        <taxon>Flavobacterium</taxon>
    </lineage>
</organism>
<keyword evidence="3" id="KW-1133">Transmembrane helix</keyword>
<dbReference type="AlphaFoldDB" id="A0A1I0WI24"/>
<dbReference type="PROSITE" id="PS51782">
    <property type="entry name" value="LYSM"/>
    <property type="match status" value="4"/>
</dbReference>
<dbReference type="InterPro" id="IPR018392">
    <property type="entry name" value="LysM"/>
</dbReference>
<dbReference type="Pfam" id="PF01476">
    <property type="entry name" value="LysM"/>
    <property type="match status" value="4"/>
</dbReference>
<evidence type="ECO:0000256" key="1">
    <source>
        <dbReference type="ARBA" id="ARBA00004370"/>
    </source>
</evidence>
<feature type="domain" description="LysM" evidence="6">
    <location>
        <begin position="86"/>
        <end position="130"/>
    </location>
</feature>
<dbReference type="InterPro" id="IPR028082">
    <property type="entry name" value="Peripla_BP_I"/>
</dbReference>
<dbReference type="Gene3D" id="3.40.50.2300">
    <property type="match status" value="1"/>
</dbReference>
<keyword evidence="2" id="KW-0812">Transmembrane</keyword>
<dbReference type="GO" id="GO:0008932">
    <property type="term" value="F:lytic endotransglycosylase activity"/>
    <property type="evidence" value="ECO:0007669"/>
    <property type="project" value="TreeGrafter"/>
</dbReference>
<comment type="subcellular location">
    <subcellularLocation>
        <location evidence="1">Membrane</location>
    </subcellularLocation>
</comment>
<feature type="domain" description="LysM" evidence="6">
    <location>
        <begin position="26"/>
        <end position="75"/>
    </location>
</feature>
<dbReference type="CDD" id="cd00118">
    <property type="entry name" value="LysM"/>
    <property type="match status" value="4"/>
</dbReference>
<dbReference type="STRING" id="498292.SAMN05660845_0793"/>
<evidence type="ECO:0000313" key="7">
    <source>
        <dbReference type="EMBL" id="SFA88291.1"/>
    </source>
</evidence>
<dbReference type="InterPro" id="IPR036779">
    <property type="entry name" value="LysM_dom_sf"/>
</dbReference>
<dbReference type="Proteomes" id="UP000199604">
    <property type="component" value="Unassembled WGS sequence"/>
</dbReference>
<dbReference type="Gene3D" id="3.10.350.10">
    <property type="entry name" value="LysM domain"/>
    <property type="match status" value="4"/>
</dbReference>
<feature type="domain" description="LysM" evidence="6">
    <location>
        <begin position="219"/>
        <end position="262"/>
    </location>
</feature>
<dbReference type="SUPFAM" id="SSF53822">
    <property type="entry name" value="Periplasmic binding protein-like I"/>
    <property type="match status" value="1"/>
</dbReference>
<feature type="domain" description="LysM" evidence="6">
    <location>
        <begin position="151"/>
        <end position="195"/>
    </location>
</feature>
<dbReference type="GO" id="GO:0016020">
    <property type="term" value="C:membrane"/>
    <property type="evidence" value="ECO:0007669"/>
    <property type="project" value="UniProtKB-SubCell"/>
</dbReference>
<dbReference type="PANTHER" id="PTHR33734:SF22">
    <property type="entry name" value="MEMBRANE-BOUND LYTIC MUREIN TRANSGLYCOSYLASE D"/>
    <property type="match status" value="1"/>
</dbReference>
<evidence type="ECO:0000256" key="5">
    <source>
        <dbReference type="SAM" id="SignalP"/>
    </source>
</evidence>
<protein>
    <submittedName>
        <fullName evidence="7">LysM domain-containing protein</fullName>
    </submittedName>
</protein>
<dbReference type="OrthoDB" id="2149800at2"/>
<keyword evidence="8" id="KW-1185">Reference proteome</keyword>
<dbReference type="InterPro" id="IPR001828">
    <property type="entry name" value="ANF_lig-bd_rcpt"/>
</dbReference>
<sequence>MKYLIYIVCFLFLSTNLALAQSTNLIKHKVQKGETIAQISIKYSVTPSDIYKLNPDAQKGVEENTILIIPNKAKVKVEIPSNSTTKKHTVLAKETLYSLSKLYNVSISDIEKANVETLKEGVKIGMVLMIPAKGKSIPVEKPKPNNPKTAVYHEVKAKETKYAIAKQYEITIEQLEKLNPEIVNIELPIGFKLLINGEKINVAPKPIIVNVPTPKPSESLYVIKAKETLYSISNQFEVTQEELLALNPELKDGVIEGMSIKVPMKSSVLAMKKEYKDLTKSIQKGTNKKLALLLPFNLTKLDQDTINSTKARLKKDKFLNMTLDFYAGALVAIDSVRKMGLNVDVTILDSNETKSTSNVTSLVQENNLKIFDAIIGPFYQNNVEKTASLLSASNVPVFSPLSKDYDKKFPNLVQATPSVDDIKNAIFDFMRAKNGNMIAIVDPKKASVKQYISENHKDVLFAQFTEKGSLDIENLKSMLVKDKTNFVIMETEKTNLILSITNTLASLLPNYDIKLVILGENDALDYEEIAMTRLTKLKMHYPSLTRVNESDEANIFENSFKRKNKIVPNQFATRGFDVTFDVLLRLTQEKNITETLNETATEQVENRFYYKQNPDGGYTNKGVYILYYDTDLTIKEAK</sequence>
<dbReference type="SMART" id="SM00257">
    <property type="entry name" value="LysM"/>
    <property type="match status" value="4"/>
</dbReference>
<keyword evidence="5" id="KW-0732">Signal</keyword>
<dbReference type="SUPFAM" id="SSF54106">
    <property type="entry name" value="LysM domain"/>
    <property type="match status" value="4"/>
</dbReference>
<dbReference type="PANTHER" id="PTHR33734">
    <property type="entry name" value="LYSM DOMAIN-CONTAINING GPI-ANCHORED PROTEIN 2"/>
    <property type="match status" value="1"/>
</dbReference>
<evidence type="ECO:0000259" key="6">
    <source>
        <dbReference type="PROSITE" id="PS51782"/>
    </source>
</evidence>
<dbReference type="Pfam" id="PF01094">
    <property type="entry name" value="ANF_receptor"/>
    <property type="match status" value="1"/>
</dbReference>
<keyword evidence="4" id="KW-0472">Membrane</keyword>
<feature type="chain" id="PRO_5011480924" evidence="5">
    <location>
        <begin position="21"/>
        <end position="638"/>
    </location>
</feature>
<reference evidence="8" key="1">
    <citation type="submission" date="2016-10" db="EMBL/GenBank/DDBJ databases">
        <authorList>
            <person name="Varghese N."/>
            <person name="Submissions S."/>
        </authorList>
    </citation>
    <scope>NUCLEOTIDE SEQUENCE [LARGE SCALE GENOMIC DNA]</scope>
    <source>
        <strain evidence="8">DSM 21789</strain>
    </source>
</reference>
<evidence type="ECO:0000256" key="4">
    <source>
        <dbReference type="ARBA" id="ARBA00023136"/>
    </source>
</evidence>
<dbReference type="RefSeq" id="WP_091474155.1">
    <property type="nucleotide sequence ID" value="NZ_FOJT01000002.1"/>
</dbReference>